<dbReference type="PANTHER" id="PTHR43179:SF12">
    <property type="entry name" value="GALACTOFURANOSYLTRANSFERASE GLFT2"/>
    <property type="match status" value="1"/>
</dbReference>
<dbReference type="EMBL" id="MIJZ01000013">
    <property type="protein sequence ID" value="OEG11417.1"/>
    <property type="molecule type" value="Genomic_DNA"/>
</dbReference>
<evidence type="ECO:0000313" key="6">
    <source>
        <dbReference type="EMBL" id="OEG11417.1"/>
    </source>
</evidence>
<dbReference type="PANTHER" id="PTHR43179">
    <property type="entry name" value="RHAMNOSYLTRANSFERASE WBBL"/>
    <property type="match status" value="1"/>
</dbReference>
<dbReference type="GO" id="GO:0016757">
    <property type="term" value="F:glycosyltransferase activity"/>
    <property type="evidence" value="ECO:0007669"/>
    <property type="project" value="UniProtKB-KW"/>
</dbReference>
<dbReference type="Proteomes" id="UP000094068">
    <property type="component" value="Unassembled WGS sequence"/>
</dbReference>
<evidence type="ECO:0000259" key="5">
    <source>
        <dbReference type="Pfam" id="PF00535"/>
    </source>
</evidence>
<dbReference type="Gene3D" id="3.90.550.10">
    <property type="entry name" value="Spore Coat Polysaccharide Biosynthesis Protein SpsA, Chain A"/>
    <property type="match status" value="1"/>
</dbReference>
<proteinExistence type="inferred from homology"/>
<evidence type="ECO:0000256" key="3">
    <source>
        <dbReference type="ARBA" id="ARBA00022676"/>
    </source>
</evidence>
<dbReference type="InterPro" id="IPR029044">
    <property type="entry name" value="Nucleotide-diphossugar_trans"/>
</dbReference>
<dbReference type="SUPFAM" id="SSF53448">
    <property type="entry name" value="Nucleotide-diphospho-sugar transferases"/>
    <property type="match status" value="1"/>
</dbReference>
<evidence type="ECO:0000256" key="4">
    <source>
        <dbReference type="ARBA" id="ARBA00022679"/>
    </source>
</evidence>
<dbReference type="OrthoDB" id="9771846at2"/>
<keyword evidence="3" id="KW-0328">Glycosyltransferase</keyword>
<sequence length="260" mass="30821">MNDRITISIVTHNSRHIFDVLDNLKIELGLESKYDIHIFDNASEQSYIDQLERYGSFIFLHKSKENKGFGYGHNQVLNNVVTRHAVIFNPDVLITKDALDEMIRRIKGDEQLAAVCPKVLNSDGTTQYLVRQKLDVFDYMLRFVPFQSIKKLFDKRLSYYECRDLPEDQTTYIKMGSGCFMVIDINKFNQIDGFDERYFMYFEDNDLCMSFGKAGYKILYTPFETVIHLYEKGAHKNKKLFKIFLQSMIKFFNKWGWRFF</sequence>
<keyword evidence="4 6" id="KW-0808">Transferase</keyword>
<comment type="similarity">
    <text evidence="2">Belongs to the glycosyltransferase 2 family.</text>
</comment>
<reference evidence="7" key="1">
    <citation type="submission" date="2016-09" db="EMBL/GenBank/DDBJ databases">
        <authorList>
            <person name="Gulvik C.A."/>
        </authorList>
    </citation>
    <scope>NUCLEOTIDE SEQUENCE [LARGE SCALE GENOMIC DNA]</scope>
    <source>
        <strain evidence="7">DSM 23328</strain>
    </source>
</reference>
<dbReference type="Pfam" id="PF00535">
    <property type="entry name" value="Glycos_transf_2"/>
    <property type="match status" value="1"/>
</dbReference>
<organism evidence="6 7">
    <name type="scientific">Enterococcus ureasiticus</name>
    <dbReference type="NCBI Taxonomy" id="903984"/>
    <lineage>
        <taxon>Bacteria</taxon>
        <taxon>Bacillati</taxon>
        <taxon>Bacillota</taxon>
        <taxon>Bacilli</taxon>
        <taxon>Lactobacillales</taxon>
        <taxon>Enterococcaceae</taxon>
        <taxon>Enterococcus</taxon>
    </lineage>
</organism>
<comment type="caution">
    <text evidence="6">The sequence shown here is derived from an EMBL/GenBank/DDBJ whole genome shotgun (WGS) entry which is preliminary data.</text>
</comment>
<accession>A0A1E5GFJ4</accession>
<gene>
    <name evidence="6" type="ORF">BCR21_08955</name>
</gene>
<dbReference type="RefSeq" id="WP_069646188.1">
    <property type="nucleotide sequence ID" value="NZ_MIJZ01000013.1"/>
</dbReference>
<evidence type="ECO:0000256" key="1">
    <source>
        <dbReference type="ARBA" id="ARBA00004776"/>
    </source>
</evidence>
<dbReference type="InterPro" id="IPR001173">
    <property type="entry name" value="Glyco_trans_2-like"/>
</dbReference>
<evidence type="ECO:0000313" key="7">
    <source>
        <dbReference type="Proteomes" id="UP000094068"/>
    </source>
</evidence>
<protein>
    <submittedName>
        <fullName evidence="6">Glycosyl transferase family 2</fullName>
    </submittedName>
</protein>
<dbReference type="AlphaFoldDB" id="A0A1E5GFJ4"/>
<comment type="pathway">
    <text evidence="1">Cell wall biogenesis; cell wall polysaccharide biosynthesis.</text>
</comment>
<keyword evidence="7" id="KW-1185">Reference proteome</keyword>
<dbReference type="CDD" id="cd04186">
    <property type="entry name" value="GT_2_like_c"/>
    <property type="match status" value="1"/>
</dbReference>
<evidence type="ECO:0000256" key="2">
    <source>
        <dbReference type="ARBA" id="ARBA00006739"/>
    </source>
</evidence>
<feature type="domain" description="Glycosyltransferase 2-like" evidence="5">
    <location>
        <begin position="30"/>
        <end position="141"/>
    </location>
</feature>
<name>A0A1E5GFJ4_9ENTE</name>
<dbReference type="STRING" id="903984.BCR21_08955"/>